<dbReference type="Pfam" id="PF00534">
    <property type="entry name" value="Glycos_transf_1"/>
    <property type="match status" value="1"/>
</dbReference>
<dbReference type="InterPro" id="IPR050194">
    <property type="entry name" value="Glycosyltransferase_grp1"/>
</dbReference>
<reference evidence="3 4" key="1">
    <citation type="submission" date="2017-01" db="EMBL/GenBank/DDBJ databases">
        <authorList>
            <person name="Mah S.A."/>
            <person name="Swanson W.J."/>
            <person name="Moy G.W."/>
            <person name="Vacquier V.D."/>
        </authorList>
    </citation>
    <scope>NUCLEOTIDE SEQUENCE [LARGE SCALE GENOMIC DNA]</scope>
    <source>
        <strain evidence="3 4">M9</strain>
    </source>
</reference>
<dbReference type="STRING" id="233100.SAMN05216526_0752"/>
<dbReference type="Pfam" id="PF13439">
    <property type="entry name" value="Glyco_transf_4"/>
    <property type="match status" value="1"/>
</dbReference>
<organism evidence="3 4">
    <name type="scientific">Ectothiorhodosinus mongolicus</name>
    <dbReference type="NCBI Taxonomy" id="233100"/>
    <lineage>
        <taxon>Bacteria</taxon>
        <taxon>Pseudomonadati</taxon>
        <taxon>Pseudomonadota</taxon>
        <taxon>Gammaproteobacteria</taxon>
        <taxon>Chromatiales</taxon>
        <taxon>Ectothiorhodospiraceae</taxon>
        <taxon>Ectothiorhodosinus</taxon>
    </lineage>
</organism>
<dbReference type="EMBL" id="FTPK01000001">
    <property type="protein sequence ID" value="SIT67043.1"/>
    <property type="molecule type" value="Genomic_DNA"/>
</dbReference>
<evidence type="ECO:0000313" key="4">
    <source>
        <dbReference type="Proteomes" id="UP000223759"/>
    </source>
</evidence>
<dbReference type="AlphaFoldDB" id="A0A1R3VSG8"/>
<sequence>MKILHYVDDKNLSWGKPWIDLLLAMGEMNPSLDQHAVCRPDGTLKELLIENGISCSTYKPATPWAPALCTNFKKLVQEIGPDLIHTRLSSAAAIAGYWAPRMGIPVISTIDKYPKKKYYARSDLIIASSSGSARHMIEQGTSTEKITVVTNAIDTEHYKLNPDVREAFRLSEGVGDDEIIILAMGRFVAWKGFDLLIKALGRLPDLSKVRFWLVGSGELESQLKRLAEKELCSWKLQYKFFPFDLDIRRFLWSADIFVQPSYHVPGSGGPETFSLALLEAMAAGEAVIAFDCGGAPDVIKHDFNGWLTPPGDIAQLTSALKHAILQHPSIEIREQAKETALHNDAVVAAQKHLNIYKDIFTKNS</sequence>
<feature type="domain" description="Glycosyl transferase family 1" evidence="1">
    <location>
        <begin position="165"/>
        <end position="339"/>
    </location>
</feature>
<proteinExistence type="predicted"/>
<keyword evidence="4" id="KW-1185">Reference proteome</keyword>
<dbReference type="Gene3D" id="3.40.50.2000">
    <property type="entry name" value="Glycogen Phosphorylase B"/>
    <property type="match status" value="2"/>
</dbReference>
<feature type="domain" description="Glycosyltransferase subfamily 4-like N-terminal" evidence="2">
    <location>
        <begin position="60"/>
        <end position="156"/>
    </location>
</feature>
<keyword evidence="3" id="KW-0808">Transferase</keyword>
<dbReference type="GO" id="GO:0016757">
    <property type="term" value="F:glycosyltransferase activity"/>
    <property type="evidence" value="ECO:0007669"/>
    <property type="project" value="InterPro"/>
</dbReference>
<dbReference type="SUPFAM" id="SSF53756">
    <property type="entry name" value="UDP-Glycosyltransferase/glycogen phosphorylase"/>
    <property type="match status" value="1"/>
</dbReference>
<evidence type="ECO:0000259" key="1">
    <source>
        <dbReference type="Pfam" id="PF00534"/>
    </source>
</evidence>
<dbReference type="PANTHER" id="PTHR45947:SF3">
    <property type="entry name" value="SULFOQUINOVOSYL TRANSFERASE SQD2"/>
    <property type="match status" value="1"/>
</dbReference>
<name>A0A1R3VSG8_9GAMM</name>
<accession>A0A1R3VSG8</accession>
<protein>
    <submittedName>
        <fullName evidence="3">Glycosyltransferase involved in cell wall bisynthesis</fullName>
    </submittedName>
</protein>
<evidence type="ECO:0000259" key="2">
    <source>
        <dbReference type="Pfam" id="PF13439"/>
    </source>
</evidence>
<dbReference type="OrthoDB" id="9802524at2"/>
<dbReference type="RefSeq" id="WP_076755036.1">
    <property type="nucleotide sequence ID" value="NZ_CP023018.1"/>
</dbReference>
<evidence type="ECO:0000313" key="3">
    <source>
        <dbReference type="EMBL" id="SIT67043.1"/>
    </source>
</evidence>
<gene>
    <name evidence="3" type="ORF">SAMN05216526_0752</name>
</gene>
<dbReference type="CDD" id="cd03801">
    <property type="entry name" value="GT4_PimA-like"/>
    <property type="match status" value="1"/>
</dbReference>
<dbReference type="PANTHER" id="PTHR45947">
    <property type="entry name" value="SULFOQUINOVOSYL TRANSFERASE SQD2"/>
    <property type="match status" value="1"/>
</dbReference>
<dbReference type="InterPro" id="IPR001296">
    <property type="entry name" value="Glyco_trans_1"/>
</dbReference>
<dbReference type="InterPro" id="IPR028098">
    <property type="entry name" value="Glyco_trans_4-like_N"/>
</dbReference>
<dbReference type="Proteomes" id="UP000223759">
    <property type="component" value="Unassembled WGS sequence"/>
</dbReference>